<dbReference type="Pfam" id="PF13411">
    <property type="entry name" value="MerR_1"/>
    <property type="match status" value="1"/>
</dbReference>
<sequence>MEPTYSPAQMAGAMNVSTTTLKRYEEQGLIPDVPRTSGGHRYFLPVHAQAFAAIRSMLKGYDIPVVYEAMRSIKDGQIVTALWLVNNQLYRLQMEKHRVEDVLSILRHAGDSIIRDTTAADRMTIGKAAEIAGVNASAIRHWEKEGLIRSERDEESGYRLFTVSELRKIMVISSLRKTVYYIENMKELLHELELHRFSKLDLSFQLALQNINRQLAEKYKGIAELMKYIEILRSGGPLE</sequence>
<accession>A0A916JZ85</accession>
<dbReference type="PROSITE" id="PS50937">
    <property type="entry name" value="HTH_MERR_2"/>
    <property type="match status" value="2"/>
</dbReference>
<dbReference type="InterPro" id="IPR047057">
    <property type="entry name" value="MerR_fam"/>
</dbReference>
<dbReference type="EMBL" id="CAJVAS010000007">
    <property type="protein sequence ID" value="CAG7617849.1"/>
    <property type="molecule type" value="Genomic_DNA"/>
</dbReference>
<dbReference type="Proteomes" id="UP000693672">
    <property type="component" value="Unassembled WGS sequence"/>
</dbReference>
<feature type="domain" description="HTH merR-type" evidence="3">
    <location>
        <begin position="4"/>
        <end position="43"/>
    </location>
</feature>
<keyword evidence="5" id="KW-1185">Reference proteome</keyword>
<protein>
    <recommendedName>
        <fullName evidence="3">HTH merR-type domain-containing protein</fullName>
    </recommendedName>
</protein>
<feature type="domain" description="HTH merR-type" evidence="3">
    <location>
        <begin position="122"/>
        <end position="191"/>
    </location>
</feature>
<proteinExistence type="predicted"/>
<dbReference type="PROSITE" id="PS00552">
    <property type="entry name" value="HTH_MERR_1"/>
    <property type="match status" value="1"/>
</dbReference>
<evidence type="ECO:0000313" key="4">
    <source>
        <dbReference type="EMBL" id="CAG7617849.1"/>
    </source>
</evidence>
<evidence type="ECO:0000313" key="5">
    <source>
        <dbReference type="Proteomes" id="UP000693672"/>
    </source>
</evidence>
<dbReference type="GO" id="GO:0003677">
    <property type="term" value="F:DNA binding"/>
    <property type="evidence" value="ECO:0007669"/>
    <property type="project" value="InterPro"/>
</dbReference>
<dbReference type="GO" id="GO:0003700">
    <property type="term" value="F:DNA-binding transcription factor activity"/>
    <property type="evidence" value="ECO:0007669"/>
    <property type="project" value="InterPro"/>
</dbReference>
<dbReference type="PANTHER" id="PTHR30204">
    <property type="entry name" value="REDOX-CYCLING DRUG-SENSING TRANSCRIPTIONAL ACTIVATOR SOXR"/>
    <property type="match status" value="1"/>
</dbReference>
<reference evidence="4" key="1">
    <citation type="submission" date="2021-06" db="EMBL/GenBank/DDBJ databases">
        <authorList>
            <person name="Criscuolo A."/>
        </authorList>
    </citation>
    <scope>NUCLEOTIDE SEQUENCE</scope>
    <source>
        <strain evidence="4">CIP111600</strain>
    </source>
</reference>
<name>A0A916JZ85_9BACL</name>
<keyword evidence="2" id="KW-0804">Transcription</keyword>
<dbReference type="SMART" id="SM00422">
    <property type="entry name" value="HTH_MERR"/>
    <property type="match status" value="2"/>
</dbReference>
<evidence type="ECO:0000256" key="2">
    <source>
        <dbReference type="ARBA" id="ARBA00023163"/>
    </source>
</evidence>
<dbReference type="AlphaFoldDB" id="A0A916JZ85"/>
<evidence type="ECO:0000259" key="3">
    <source>
        <dbReference type="PROSITE" id="PS50937"/>
    </source>
</evidence>
<dbReference type="PANTHER" id="PTHR30204:SF69">
    <property type="entry name" value="MERR-FAMILY TRANSCRIPTIONAL REGULATOR"/>
    <property type="match status" value="1"/>
</dbReference>
<dbReference type="RefSeq" id="WP_218091848.1">
    <property type="nucleotide sequence ID" value="NZ_CAJVAS010000007.1"/>
</dbReference>
<gene>
    <name evidence="4" type="ORF">PAESOLCIP111_02054</name>
</gene>
<evidence type="ECO:0000256" key="1">
    <source>
        <dbReference type="ARBA" id="ARBA00023015"/>
    </source>
</evidence>
<dbReference type="InterPro" id="IPR000551">
    <property type="entry name" value="MerR-type_HTH_dom"/>
</dbReference>
<organism evidence="4 5">
    <name type="scientific">Paenibacillus solanacearum</name>
    <dbReference type="NCBI Taxonomy" id="2048548"/>
    <lineage>
        <taxon>Bacteria</taxon>
        <taxon>Bacillati</taxon>
        <taxon>Bacillota</taxon>
        <taxon>Bacilli</taxon>
        <taxon>Bacillales</taxon>
        <taxon>Paenibacillaceae</taxon>
        <taxon>Paenibacillus</taxon>
    </lineage>
</organism>
<keyword evidence="1" id="KW-0805">Transcription regulation</keyword>
<comment type="caution">
    <text evidence="4">The sequence shown here is derived from an EMBL/GenBank/DDBJ whole genome shotgun (WGS) entry which is preliminary data.</text>
</comment>
<dbReference type="Pfam" id="PF00376">
    <property type="entry name" value="MerR"/>
    <property type="match status" value="1"/>
</dbReference>